<keyword evidence="2" id="KW-1185">Reference proteome</keyword>
<accession>A0A8J2K8D3</accession>
<protein>
    <submittedName>
        <fullName evidence="1">Uncharacterized protein</fullName>
    </submittedName>
</protein>
<dbReference type="EMBL" id="CAJVCH010077610">
    <property type="protein sequence ID" value="CAG7721223.1"/>
    <property type="molecule type" value="Genomic_DNA"/>
</dbReference>
<gene>
    <name evidence="1" type="ORF">AFUS01_LOCUS10450</name>
</gene>
<comment type="caution">
    <text evidence="1">The sequence shown here is derived from an EMBL/GenBank/DDBJ whole genome shotgun (WGS) entry which is preliminary data.</text>
</comment>
<reference evidence="1" key="1">
    <citation type="submission" date="2021-06" db="EMBL/GenBank/DDBJ databases">
        <authorList>
            <person name="Hodson N. C."/>
            <person name="Mongue J. A."/>
            <person name="Jaron S. K."/>
        </authorList>
    </citation>
    <scope>NUCLEOTIDE SEQUENCE</scope>
</reference>
<organism evidence="1 2">
    <name type="scientific">Allacma fusca</name>
    <dbReference type="NCBI Taxonomy" id="39272"/>
    <lineage>
        <taxon>Eukaryota</taxon>
        <taxon>Metazoa</taxon>
        <taxon>Ecdysozoa</taxon>
        <taxon>Arthropoda</taxon>
        <taxon>Hexapoda</taxon>
        <taxon>Collembola</taxon>
        <taxon>Symphypleona</taxon>
        <taxon>Sminthuridae</taxon>
        <taxon>Allacma</taxon>
    </lineage>
</organism>
<sequence>MVSYSVNCDHGRGDFPIYRGLRTPNFNYSTLLIAACELEDELEERLGLPKTFVFRTPSKIATTNFSFS</sequence>
<evidence type="ECO:0000313" key="1">
    <source>
        <dbReference type="EMBL" id="CAG7721223.1"/>
    </source>
</evidence>
<evidence type="ECO:0000313" key="2">
    <source>
        <dbReference type="Proteomes" id="UP000708208"/>
    </source>
</evidence>
<dbReference type="AlphaFoldDB" id="A0A8J2K8D3"/>
<proteinExistence type="predicted"/>
<dbReference type="Proteomes" id="UP000708208">
    <property type="component" value="Unassembled WGS sequence"/>
</dbReference>
<name>A0A8J2K8D3_9HEXA</name>